<dbReference type="OrthoDB" id="436637at2759"/>
<gene>
    <name evidence="2" type="ORF">MNEG_16182</name>
</gene>
<dbReference type="InterPro" id="IPR015943">
    <property type="entry name" value="WD40/YVTN_repeat-like_dom_sf"/>
</dbReference>
<dbReference type="STRING" id="145388.A0A0D2LP57"/>
<dbReference type="PANTHER" id="PTHR10644">
    <property type="entry name" value="DNA REPAIR/RNA PROCESSING CPSF FAMILY"/>
    <property type="match status" value="1"/>
</dbReference>
<evidence type="ECO:0000313" key="3">
    <source>
        <dbReference type="Proteomes" id="UP000054498"/>
    </source>
</evidence>
<dbReference type="Gene3D" id="2.130.10.10">
    <property type="entry name" value="YVTN repeat-like/Quinoprotein amine dehydrogenase"/>
    <property type="match status" value="1"/>
</dbReference>
<evidence type="ECO:0000259" key="1">
    <source>
        <dbReference type="Pfam" id="PF10433"/>
    </source>
</evidence>
<dbReference type="Pfam" id="PF10433">
    <property type="entry name" value="Beta-prop_RSE1_1st"/>
    <property type="match status" value="1"/>
</dbReference>
<name>A0A0D2LP57_9CHLO</name>
<proteinExistence type="predicted"/>
<dbReference type="RefSeq" id="XP_013890801.1">
    <property type="nucleotide sequence ID" value="XM_014035347.1"/>
</dbReference>
<accession>A0A0D2LP57</accession>
<reference evidence="2 3" key="1">
    <citation type="journal article" date="2013" name="BMC Genomics">
        <title>Reconstruction of the lipid metabolism for the microalga Monoraphidium neglectum from its genome sequence reveals characteristics suitable for biofuel production.</title>
        <authorList>
            <person name="Bogen C."/>
            <person name="Al-Dilaimi A."/>
            <person name="Albersmeier A."/>
            <person name="Wichmann J."/>
            <person name="Grundmann M."/>
            <person name="Rupp O."/>
            <person name="Lauersen K.J."/>
            <person name="Blifernez-Klassen O."/>
            <person name="Kalinowski J."/>
            <person name="Goesmann A."/>
            <person name="Mussgnug J.H."/>
            <person name="Kruse O."/>
        </authorList>
    </citation>
    <scope>NUCLEOTIDE SEQUENCE [LARGE SCALE GENOMIC DNA]</scope>
    <source>
        <strain evidence="2 3">SAG 48.87</strain>
    </source>
</reference>
<evidence type="ECO:0000313" key="2">
    <source>
        <dbReference type="EMBL" id="KIY91781.1"/>
    </source>
</evidence>
<dbReference type="InterPro" id="IPR018846">
    <property type="entry name" value="Beta-prop_RSE1/DDB1/CPSF1_1st"/>
</dbReference>
<dbReference type="InterPro" id="IPR050358">
    <property type="entry name" value="RSE1/DDB1/CFT1"/>
</dbReference>
<protein>
    <submittedName>
        <fullName evidence="2">Splicing factor 3B subunit 3</fullName>
    </submittedName>
</protein>
<sequence>MIAAVEKQKFVYVLNRDAAANLTISSPLEAHKSHNVVFSAAALDCGFDNPVFATIELDYSEVDQDPSGEAAQGAQKQLVYYELDLGLNHVVRKWSDAVDNGANLLIPVPGGGDGPGGVLVAAENFLLYRHQGHEELRAVLPRRDVLPADRGVLIVSYAAHKKKAYSFFLLQSEYGDIYKATLQHSGDTVTNLTVKYFDTLPPTASLAVLKTGFLFAASEFGSHALYQFIRRPGHKKCCAGPVRRALC</sequence>
<dbReference type="KEGG" id="mng:MNEG_16182"/>
<dbReference type="AlphaFoldDB" id="A0A0D2LP57"/>
<dbReference type="Proteomes" id="UP000054498">
    <property type="component" value="Unassembled WGS sequence"/>
</dbReference>
<dbReference type="EMBL" id="KK106294">
    <property type="protein sequence ID" value="KIY91781.1"/>
    <property type="molecule type" value="Genomic_DNA"/>
</dbReference>
<keyword evidence="3" id="KW-1185">Reference proteome</keyword>
<feature type="domain" description="RSE1/DDB1/CPSF1 first beta-propeller" evidence="1">
    <location>
        <begin position="1"/>
        <end position="228"/>
    </location>
</feature>
<organism evidence="2 3">
    <name type="scientific">Monoraphidium neglectum</name>
    <dbReference type="NCBI Taxonomy" id="145388"/>
    <lineage>
        <taxon>Eukaryota</taxon>
        <taxon>Viridiplantae</taxon>
        <taxon>Chlorophyta</taxon>
        <taxon>core chlorophytes</taxon>
        <taxon>Chlorophyceae</taxon>
        <taxon>CS clade</taxon>
        <taxon>Sphaeropleales</taxon>
        <taxon>Selenastraceae</taxon>
        <taxon>Monoraphidium</taxon>
    </lineage>
</organism>
<dbReference type="GeneID" id="25733917"/>